<proteinExistence type="predicted"/>
<dbReference type="Pfam" id="PF12776">
    <property type="entry name" value="Myb_DNA-bind_3"/>
    <property type="match status" value="1"/>
</dbReference>
<dbReference type="Gramene" id="TKW23235">
    <property type="protein sequence ID" value="TKW23235"/>
    <property type="gene ID" value="SEVIR_4G279402v2"/>
</dbReference>
<dbReference type="EMBL" id="CM016555">
    <property type="protein sequence ID" value="TKW23235.1"/>
    <property type="molecule type" value="Genomic_DNA"/>
</dbReference>
<accession>A0A4U6V502</accession>
<evidence type="ECO:0000313" key="4">
    <source>
        <dbReference type="Proteomes" id="UP000298652"/>
    </source>
</evidence>
<evidence type="ECO:0000259" key="2">
    <source>
        <dbReference type="Pfam" id="PF12776"/>
    </source>
</evidence>
<name>A0A4U6V502_SETVI</name>
<dbReference type="PANTHER" id="PTHR47069">
    <property type="match status" value="1"/>
</dbReference>
<organism evidence="3 4">
    <name type="scientific">Setaria viridis</name>
    <name type="common">Green bristlegrass</name>
    <name type="synonym">Setaria italica subsp. viridis</name>
    <dbReference type="NCBI Taxonomy" id="4556"/>
    <lineage>
        <taxon>Eukaryota</taxon>
        <taxon>Viridiplantae</taxon>
        <taxon>Streptophyta</taxon>
        <taxon>Embryophyta</taxon>
        <taxon>Tracheophyta</taxon>
        <taxon>Spermatophyta</taxon>
        <taxon>Magnoliopsida</taxon>
        <taxon>Liliopsida</taxon>
        <taxon>Poales</taxon>
        <taxon>Poaceae</taxon>
        <taxon>PACMAD clade</taxon>
        <taxon>Panicoideae</taxon>
        <taxon>Panicodae</taxon>
        <taxon>Paniceae</taxon>
        <taxon>Cenchrinae</taxon>
        <taxon>Setaria</taxon>
    </lineage>
</organism>
<feature type="domain" description="Myb/SANT-like" evidence="2">
    <location>
        <begin position="24"/>
        <end position="85"/>
    </location>
</feature>
<sequence length="276" mass="31473">MPAKKRLKPGIGRWEFLLLPVGRMLFQSLQKNPVTREQKKQLKNKLDLLKKEYSTFMEFKNCATDLGWDEAKQTIDCSDEWWDEHLARCNNREKGIKCHHVKFRKQGPKFLDDLHILFGKAHVSGSSASCPGDISSDEASDEDVDEVAKPKQKDMTVNLGKRKRKGTSIGVEEKDEKSPFFRLYKTTCLKIENAAERISTSVEASSAPPTNLVPTITETMKMVKECGVQEGTALMHTAASLIVKPEFRELFSSLETTKGRLDLIERELEKEMMKRH</sequence>
<dbReference type="PANTHER" id="PTHR47069:SF1">
    <property type="entry name" value="OS03G0580500 PROTEIN"/>
    <property type="match status" value="1"/>
</dbReference>
<evidence type="ECO:0000256" key="1">
    <source>
        <dbReference type="SAM" id="MobiDB-lite"/>
    </source>
</evidence>
<evidence type="ECO:0000313" key="3">
    <source>
        <dbReference type="EMBL" id="TKW23235.1"/>
    </source>
</evidence>
<dbReference type="AlphaFoldDB" id="A0A4U6V502"/>
<feature type="region of interest" description="Disordered" evidence="1">
    <location>
        <begin position="124"/>
        <end position="143"/>
    </location>
</feature>
<keyword evidence="4" id="KW-1185">Reference proteome</keyword>
<dbReference type="Proteomes" id="UP000298652">
    <property type="component" value="Chromosome 4"/>
</dbReference>
<dbReference type="InterPro" id="IPR024752">
    <property type="entry name" value="Myb/SANT-like_dom"/>
</dbReference>
<protein>
    <recommendedName>
        <fullName evidence="2">Myb/SANT-like domain-containing protein</fullName>
    </recommendedName>
</protein>
<reference evidence="3" key="1">
    <citation type="submission" date="2019-03" db="EMBL/GenBank/DDBJ databases">
        <title>WGS assembly of Setaria viridis.</title>
        <authorList>
            <person name="Huang P."/>
            <person name="Jenkins J."/>
            <person name="Grimwood J."/>
            <person name="Barry K."/>
            <person name="Healey A."/>
            <person name="Mamidi S."/>
            <person name="Sreedasyam A."/>
            <person name="Shu S."/>
            <person name="Feldman M."/>
            <person name="Wu J."/>
            <person name="Yu Y."/>
            <person name="Chen C."/>
            <person name="Johnson J."/>
            <person name="Rokhsar D."/>
            <person name="Baxter I."/>
            <person name="Schmutz J."/>
            <person name="Brutnell T."/>
            <person name="Kellogg E."/>
        </authorList>
    </citation>
    <scope>NUCLEOTIDE SEQUENCE [LARGE SCALE GENOMIC DNA]</scope>
</reference>
<gene>
    <name evidence="3" type="ORF">SEVIR_4G279402v2</name>
</gene>